<accession>A0A124PLV6</accession>
<name>A0A124PLV6_CYNCS</name>
<dbReference type="InterPro" id="IPR027417">
    <property type="entry name" value="P-loop_NTPase"/>
</dbReference>
<dbReference type="GO" id="GO:0003924">
    <property type="term" value="F:GTPase activity"/>
    <property type="evidence" value="ECO:0007669"/>
    <property type="project" value="InterPro"/>
</dbReference>
<dbReference type="PANTHER" id="PTHR47979">
    <property type="entry name" value="DRAB11-RELATED"/>
    <property type="match status" value="1"/>
</dbReference>
<dbReference type="AlphaFoldDB" id="A0A124PLV6"/>
<evidence type="ECO:0000313" key="2">
    <source>
        <dbReference type="Proteomes" id="UP000243975"/>
    </source>
</evidence>
<dbReference type="Gene3D" id="3.40.50.300">
    <property type="entry name" value="P-loop containing nucleotide triphosphate hydrolases"/>
    <property type="match status" value="1"/>
</dbReference>
<dbReference type="Pfam" id="PF00071">
    <property type="entry name" value="Ras"/>
    <property type="match status" value="1"/>
</dbReference>
<dbReference type="PRINTS" id="PR00449">
    <property type="entry name" value="RASTRNSFRMNG"/>
</dbReference>
<dbReference type="InterPro" id="IPR050209">
    <property type="entry name" value="Rab_GTPases_membrane_traffic"/>
</dbReference>
<protein>
    <submittedName>
        <fullName evidence="1">Small GTPase superfamily</fullName>
    </submittedName>
</protein>
<comment type="caution">
    <text evidence="1">The sequence shown here is derived from an EMBL/GenBank/DDBJ whole genome shotgun (WGS) entry which is preliminary data.</text>
</comment>
<dbReference type="GO" id="GO:0005525">
    <property type="term" value="F:GTP binding"/>
    <property type="evidence" value="ECO:0007669"/>
    <property type="project" value="InterPro"/>
</dbReference>
<keyword evidence="2" id="KW-1185">Reference proteome</keyword>
<dbReference type="InterPro" id="IPR001806">
    <property type="entry name" value="Small_GTPase"/>
</dbReference>
<dbReference type="STRING" id="59895.A0A124PLV6"/>
<dbReference type="Gramene" id="KVE67507">
    <property type="protein sequence ID" value="KVE67507"/>
    <property type="gene ID" value="Ccrd_023926"/>
</dbReference>
<reference evidence="1 2" key="1">
    <citation type="journal article" date="2016" name="Sci. Rep.">
        <title>The genome sequence of the outbreeding globe artichoke constructed de novo incorporating a phase-aware low-pass sequencing strategy of F1 progeny.</title>
        <authorList>
            <person name="Scaglione D."/>
            <person name="Reyes-Chin-Wo S."/>
            <person name="Acquadro A."/>
            <person name="Froenicke L."/>
            <person name="Portis E."/>
            <person name="Beitel C."/>
            <person name="Tirone M."/>
            <person name="Mauro R."/>
            <person name="Lo Monaco A."/>
            <person name="Mauromicale G."/>
            <person name="Faccioli P."/>
            <person name="Cattivelli L."/>
            <person name="Rieseberg L."/>
            <person name="Michelmore R."/>
            <person name="Lanteri S."/>
        </authorList>
    </citation>
    <scope>NUCLEOTIDE SEQUENCE [LARGE SCALE GENOMIC DNA]</scope>
    <source>
        <strain evidence="1">2C</strain>
    </source>
</reference>
<proteinExistence type="predicted"/>
<dbReference type="Proteomes" id="UP000243975">
    <property type="component" value="Unassembled WGS sequence"/>
</dbReference>
<dbReference type="EMBL" id="LEKV01010265">
    <property type="protein sequence ID" value="KVE67507.1"/>
    <property type="molecule type" value="Genomic_DNA"/>
</dbReference>
<gene>
    <name evidence="1" type="ORF">Ccrd_023926</name>
</gene>
<dbReference type="SUPFAM" id="SSF52540">
    <property type="entry name" value="P-loop containing nucleoside triphosphate hydrolases"/>
    <property type="match status" value="1"/>
</dbReference>
<sequence length="70" mass="7839">ILARFSRNEFSSTIGVEFQTRTLVIKHKSVKAQIRDTAGQERIRGQVMALHAAYLSKPACTWMLITTACS</sequence>
<dbReference type="PROSITE" id="PS51419">
    <property type="entry name" value="RAB"/>
    <property type="match status" value="1"/>
</dbReference>
<feature type="non-terminal residue" evidence="1">
    <location>
        <position position="1"/>
    </location>
</feature>
<evidence type="ECO:0000313" key="1">
    <source>
        <dbReference type="EMBL" id="KVE67507.1"/>
    </source>
</evidence>
<organism evidence="1 2">
    <name type="scientific">Cynara cardunculus var. scolymus</name>
    <name type="common">Globe artichoke</name>
    <name type="synonym">Cynara scolymus</name>
    <dbReference type="NCBI Taxonomy" id="59895"/>
    <lineage>
        <taxon>Eukaryota</taxon>
        <taxon>Viridiplantae</taxon>
        <taxon>Streptophyta</taxon>
        <taxon>Embryophyta</taxon>
        <taxon>Tracheophyta</taxon>
        <taxon>Spermatophyta</taxon>
        <taxon>Magnoliopsida</taxon>
        <taxon>eudicotyledons</taxon>
        <taxon>Gunneridae</taxon>
        <taxon>Pentapetalae</taxon>
        <taxon>asterids</taxon>
        <taxon>campanulids</taxon>
        <taxon>Asterales</taxon>
        <taxon>Asteraceae</taxon>
        <taxon>Carduoideae</taxon>
        <taxon>Cardueae</taxon>
        <taxon>Carduinae</taxon>
        <taxon>Cynara</taxon>
    </lineage>
</organism>